<proteinExistence type="predicted"/>
<keyword evidence="2" id="KW-1185">Reference proteome</keyword>
<gene>
    <name evidence="1" type="ORF">CODIS_35320</name>
</gene>
<organism evidence="1 2">
    <name type="scientific">Candidatus Thiodiazotropha endolucinida</name>
    <dbReference type="NCBI Taxonomy" id="1655433"/>
    <lineage>
        <taxon>Bacteria</taxon>
        <taxon>Pseudomonadati</taxon>
        <taxon>Pseudomonadota</taxon>
        <taxon>Gammaproteobacteria</taxon>
        <taxon>Chromatiales</taxon>
        <taxon>Sedimenticolaceae</taxon>
        <taxon>Candidatus Thiodiazotropha</taxon>
    </lineage>
</organism>
<evidence type="ECO:0000313" key="2">
    <source>
        <dbReference type="Proteomes" id="UP000094769"/>
    </source>
</evidence>
<comment type="caution">
    <text evidence="1">The sequence shown here is derived from an EMBL/GenBank/DDBJ whole genome shotgun (WGS) entry which is preliminary data.</text>
</comment>
<dbReference type="OrthoDB" id="5706301at2"/>
<protein>
    <submittedName>
        <fullName evidence="1">Uncharacterized protein</fullName>
    </submittedName>
</protein>
<sequence length="85" mass="10159">MLKGREKKTDSLSDELRHYCDDLSEFNQRCERLCEALAEIATHHESISSYAVRGMRHNASWLKYRINDFTKRLHTLYERALDEQK</sequence>
<dbReference type="AlphaFoldDB" id="A0A7Z0VJ42"/>
<accession>A0A7Z0VJ42</accession>
<dbReference type="Proteomes" id="UP000094769">
    <property type="component" value="Unassembled WGS sequence"/>
</dbReference>
<dbReference type="EMBL" id="MARB01000025">
    <property type="protein sequence ID" value="ODJ86211.1"/>
    <property type="molecule type" value="Genomic_DNA"/>
</dbReference>
<evidence type="ECO:0000313" key="1">
    <source>
        <dbReference type="EMBL" id="ODJ86211.1"/>
    </source>
</evidence>
<name>A0A7Z0VJ42_9GAMM</name>
<reference evidence="1 2" key="1">
    <citation type="submission" date="2016-06" db="EMBL/GenBank/DDBJ databases">
        <title>Genome sequence of endosymbiont of Candidatus Endolucinida thiodiazotropha.</title>
        <authorList>
            <person name="Poehlein A."/>
            <person name="Koenig S."/>
            <person name="Heiden S.E."/>
            <person name="Thuermer A."/>
            <person name="Voget S."/>
            <person name="Daniel R."/>
            <person name="Markert S."/>
            <person name="Gros O."/>
            <person name="Schweder T."/>
        </authorList>
    </citation>
    <scope>NUCLEOTIDE SEQUENCE [LARGE SCALE GENOMIC DNA]</scope>
    <source>
        <strain evidence="1 2">COS</strain>
    </source>
</reference>
<dbReference type="RefSeq" id="WP_069127271.1">
    <property type="nucleotide sequence ID" value="NZ_MARB01000025.1"/>
</dbReference>